<gene>
    <name evidence="2" type="ORF">BMW23_0024</name>
</gene>
<dbReference type="Proteomes" id="UP000240325">
    <property type="component" value="Segment"/>
</dbReference>
<accession>A0A2H4UTB0</accession>
<evidence type="ECO:0000256" key="1">
    <source>
        <dbReference type="SAM" id="MobiDB-lite"/>
    </source>
</evidence>
<evidence type="ECO:0000313" key="3">
    <source>
        <dbReference type="Proteomes" id="UP000240325"/>
    </source>
</evidence>
<keyword evidence="3" id="KW-1185">Reference proteome</keyword>
<dbReference type="EMBL" id="MF782455">
    <property type="protein sequence ID" value="ATZ80086.1"/>
    <property type="molecule type" value="Genomic_DNA"/>
</dbReference>
<reference evidence="2" key="1">
    <citation type="journal article" date="2017" name="Elife">
        <title>The kinetoplastid-infecting Bodo saltans virus (BsV), a window into the most abundant giant viruses in the sea.</title>
        <authorList>
            <person name="Deeg C.M."/>
            <person name="Chow C.-E.T."/>
            <person name="Suttle C.A."/>
        </authorList>
    </citation>
    <scope>NUCLEOTIDE SEQUENCE</scope>
    <source>
        <strain evidence="2">NG1</strain>
    </source>
</reference>
<organism evidence="2">
    <name type="scientific">Bodo saltans virus</name>
    <dbReference type="NCBI Taxonomy" id="2024608"/>
    <lineage>
        <taxon>Viruses</taxon>
        <taxon>Varidnaviria</taxon>
        <taxon>Bamfordvirae</taxon>
        <taxon>Nucleocytoviricota</taxon>
        <taxon>Megaviricetes</taxon>
        <taxon>Imitervirales</taxon>
        <taxon>Mimiviridae</taxon>
        <taxon>Klosneuvirinae</taxon>
        <taxon>Theiavirus</taxon>
        <taxon>Theiavirus salishense</taxon>
    </lineage>
</organism>
<feature type="region of interest" description="Disordered" evidence="1">
    <location>
        <begin position="68"/>
        <end position="100"/>
    </location>
</feature>
<proteinExistence type="predicted"/>
<sequence length="100" mass="11698">MGIRSIEHVIKKTNRFKSWKYNKGDPYIAGGTGIINHHLSKEQREIENMVNNDDHIPDDIKQNIIKDAKHANVLHDRTRRESSKKKDKDRKNAIDIKRDA</sequence>
<name>A0A2H4UTB0_9VIRU</name>
<protein>
    <submittedName>
        <fullName evidence="2">Uncharacterized protein</fullName>
    </submittedName>
</protein>
<evidence type="ECO:0000313" key="2">
    <source>
        <dbReference type="EMBL" id="ATZ80086.1"/>
    </source>
</evidence>